<accession>A0ABV9YJL2</accession>
<keyword evidence="2" id="KW-1133">Transmembrane helix</keyword>
<dbReference type="Proteomes" id="UP001595947">
    <property type="component" value="Unassembled WGS sequence"/>
</dbReference>
<feature type="transmembrane region" description="Helical" evidence="2">
    <location>
        <begin position="6"/>
        <end position="38"/>
    </location>
</feature>
<name>A0ABV9YJL2_9PSEU</name>
<feature type="transmembrane region" description="Helical" evidence="2">
    <location>
        <begin position="83"/>
        <end position="104"/>
    </location>
</feature>
<evidence type="ECO:0000313" key="4">
    <source>
        <dbReference type="Proteomes" id="UP001595947"/>
    </source>
</evidence>
<feature type="region of interest" description="Disordered" evidence="1">
    <location>
        <begin position="122"/>
        <end position="174"/>
    </location>
</feature>
<reference evidence="4" key="1">
    <citation type="journal article" date="2019" name="Int. J. Syst. Evol. Microbiol.">
        <title>The Global Catalogue of Microorganisms (GCM) 10K type strain sequencing project: providing services to taxonomists for standard genome sequencing and annotation.</title>
        <authorList>
            <consortium name="The Broad Institute Genomics Platform"/>
            <consortium name="The Broad Institute Genome Sequencing Center for Infectious Disease"/>
            <person name="Wu L."/>
            <person name="Ma J."/>
        </authorList>
    </citation>
    <scope>NUCLEOTIDE SEQUENCE [LARGE SCALE GENOMIC DNA]</scope>
    <source>
        <strain evidence="4">CGMCC 4.7093</strain>
    </source>
</reference>
<organism evidence="3 4">
    <name type="scientific">Actinomycetospora atypica</name>
    <dbReference type="NCBI Taxonomy" id="1290095"/>
    <lineage>
        <taxon>Bacteria</taxon>
        <taxon>Bacillati</taxon>
        <taxon>Actinomycetota</taxon>
        <taxon>Actinomycetes</taxon>
        <taxon>Pseudonocardiales</taxon>
        <taxon>Pseudonocardiaceae</taxon>
        <taxon>Actinomycetospora</taxon>
    </lineage>
</organism>
<dbReference type="RefSeq" id="WP_378034913.1">
    <property type="nucleotide sequence ID" value="NZ_JBHSIV010000004.1"/>
</dbReference>
<dbReference type="EMBL" id="JBHSIV010000004">
    <property type="protein sequence ID" value="MFC5061559.1"/>
    <property type="molecule type" value="Genomic_DNA"/>
</dbReference>
<keyword evidence="2" id="KW-0812">Transmembrane</keyword>
<keyword evidence="4" id="KW-1185">Reference proteome</keyword>
<feature type="compositionally biased region" description="Low complexity" evidence="1">
    <location>
        <begin position="154"/>
        <end position="165"/>
    </location>
</feature>
<feature type="transmembrane region" description="Helical" evidence="2">
    <location>
        <begin position="50"/>
        <end position="71"/>
    </location>
</feature>
<gene>
    <name evidence="3" type="ORF">ACFPBZ_05030</name>
</gene>
<proteinExistence type="predicted"/>
<protein>
    <submittedName>
        <fullName evidence="3">Uncharacterized protein</fullName>
    </submittedName>
</protein>
<keyword evidence="2" id="KW-0472">Membrane</keyword>
<comment type="caution">
    <text evidence="3">The sequence shown here is derived from an EMBL/GenBank/DDBJ whole genome shotgun (WGS) entry which is preliminary data.</text>
</comment>
<sequence length="174" mass="18300">MNVGPVPVFVAALLLGPVLALQFGAALFLGLTLVRIFFRVLAGLPPLRWTIVRVMASGYGLLLAVAIFGLRSPSPPTLTNAEGTALLAGIVISGVAFFALRVWLVRRADAAQTSARAAQAEAEAARRGSLDPRPPWAHEVPPVARQGWPGGDPFPGFGQPGAFDQSGLRNGRSR</sequence>
<evidence type="ECO:0000256" key="2">
    <source>
        <dbReference type="SAM" id="Phobius"/>
    </source>
</evidence>
<evidence type="ECO:0000313" key="3">
    <source>
        <dbReference type="EMBL" id="MFC5061559.1"/>
    </source>
</evidence>
<evidence type="ECO:0000256" key="1">
    <source>
        <dbReference type="SAM" id="MobiDB-lite"/>
    </source>
</evidence>